<name>D5H4F0_SALRM</name>
<protein>
    <submittedName>
        <fullName evidence="1">Uncharacterized protein</fullName>
    </submittedName>
</protein>
<dbReference type="Proteomes" id="UP000000933">
    <property type="component" value="Plasmid pSR61"/>
</dbReference>
<reference evidence="1 2" key="1">
    <citation type="journal article" date="2010" name="ISME J.">
        <title>Fine-scale evolution: genomic, phenotypic and ecological differentiation in two coexisting Salinibacter ruber strains.</title>
        <authorList>
            <person name="Pena A."/>
            <person name="Teeling H."/>
            <person name="Huerta-Cepas J."/>
            <person name="Santos F."/>
            <person name="Yarza P."/>
            <person name="Brito-Echeverria J."/>
            <person name="Lucio M."/>
            <person name="Schmitt-Kopplin P."/>
            <person name="Meseguer I."/>
            <person name="Schenowitz C."/>
            <person name="Dossat C."/>
            <person name="Barbe V."/>
            <person name="Dopazo J."/>
            <person name="Rossello-Mora R."/>
            <person name="Schuler M."/>
            <person name="Glockner F.O."/>
            <person name="Amann R."/>
            <person name="Gabaldon T."/>
            <person name="Anton J."/>
        </authorList>
    </citation>
    <scope>NUCLEOTIDE SEQUENCE [LARGE SCALE GENOMIC DNA]</scope>
    <source>
        <strain evidence="1 2">M8</strain>
        <plasmid evidence="2">pSR61</plasmid>
    </source>
</reference>
<organism evidence="1 2">
    <name type="scientific">Salinibacter ruber (strain M8)</name>
    <dbReference type="NCBI Taxonomy" id="761659"/>
    <lineage>
        <taxon>Bacteria</taxon>
        <taxon>Pseudomonadati</taxon>
        <taxon>Rhodothermota</taxon>
        <taxon>Rhodothermia</taxon>
        <taxon>Rhodothermales</taxon>
        <taxon>Salinibacteraceae</taxon>
        <taxon>Salinibacter</taxon>
    </lineage>
</organism>
<dbReference type="AlphaFoldDB" id="D5H4F0"/>
<dbReference type="EMBL" id="FP565812">
    <property type="protein sequence ID" value="CBH22790.1"/>
    <property type="molecule type" value="Genomic_DNA"/>
</dbReference>
<evidence type="ECO:0000313" key="2">
    <source>
        <dbReference type="Proteomes" id="UP000000933"/>
    </source>
</evidence>
<sequence>MLLQGDIQGDAFWETRASSRRQETACHVAALRFVFGRQLGYLIPLLLFYIKFDSTYFYIHAISLKNSSQAE</sequence>
<dbReference type="HOGENOM" id="CLU_2737716_0_0_10"/>
<proteinExistence type="predicted"/>
<evidence type="ECO:0000313" key="1">
    <source>
        <dbReference type="EMBL" id="CBH22790.1"/>
    </source>
</evidence>
<gene>
    <name evidence="1" type="ORF">SRM_p61034</name>
</gene>
<reference evidence="2" key="2">
    <citation type="submission" date="2010-04" db="EMBL/GenBank/DDBJ databases">
        <title>Genome sequence of Salinibacter ruber M8.</title>
        <authorList>
            <consortium name="Genoscope"/>
        </authorList>
    </citation>
    <scope>NUCLEOTIDE SEQUENCE [LARGE SCALE GENOMIC DNA]</scope>
    <source>
        <strain evidence="2">M8</strain>
        <plasmid evidence="2">pSR61</plasmid>
    </source>
</reference>
<keyword evidence="1" id="KW-0614">Plasmid</keyword>
<accession>D5H4F0</accession>
<dbReference type="KEGG" id="srm:SRM_p61034"/>
<geneLocation type="plasmid" evidence="1 2">
    <name>pSR61</name>
</geneLocation>